<keyword evidence="2" id="KW-1185">Reference proteome</keyword>
<evidence type="ECO:0000313" key="5">
    <source>
        <dbReference type="RefSeq" id="XP_015607955.1"/>
    </source>
</evidence>
<dbReference type="GeneID" id="107273873"/>
<dbReference type="RefSeq" id="XP_015607954.1">
    <property type="nucleotide sequence ID" value="XM_015752468.2"/>
</dbReference>
<dbReference type="KEGG" id="ccin:107273873"/>
<evidence type="ECO:0000313" key="3">
    <source>
        <dbReference type="RefSeq" id="XP_015607953.1"/>
    </source>
</evidence>
<gene>
    <name evidence="3 4 5" type="primary">LOC107273873</name>
</gene>
<feature type="transmembrane region" description="Helical" evidence="1">
    <location>
        <begin position="12"/>
        <end position="31"/>
    </location>
</feature>
<dbReference type="RefSeq" id="XP_015607953.1">
    <property type="nucleotide sequence ID" value="XM_015752467.2"/>
</dbReference>
<dbReference type="RefSeq" id="XP_015607955.1">
    <property type="nucleotide sequence ID" value="XM_015752469.2"/>
</dbReference>
<reference evidence="3 4" key="1">
    <citation type="submission" date="2025-04" db="UniProtKB">
        <authorList>
            <consortium name="RefSeq"/>
        </authorList>
    </citation>
    <scope>IDENTIFICATION</scope>
</reference>
<sequence length="218" mass="24914">MERICCMGLTLASRIIGMIGLTSSILLINVLVSDFFSNQEENFFASAIDSWILFGLNWTQLVKNSEFNRPTDSILLCFLIYSLAFLCASGLLILGSIYKKRFYAMPWLFLELISITDQFVALIVLLTQDIDSELFDSYPWYTPLSSLCLLISVYFWMTVYNAQKEWYLNSINSRWNSDPNCISTVTVINTPKTPSVLAQNFSLFESPLPPVLPKYDEL</sequence>
<evidence type="ECO:0000256" key="1">
    <source>
        <dbReference type="SAM" id="Phobius"/>
    </source>
</evidence>
<evidence type="ECO:0000313" key="2">
    <source>
        <dbReference type="Proteomes" id="UP000694920"/>
    </source>
</evidence>
<feature type="transmembrane region" description="Helical" evidence="1">
    <location>
        <begin position="138"/>
        <end position="157"/>
    </location>
</feature>
<name>A0AAJ7CDJ9_CEPCN</name>
<evidence type="ECO:0000313" key="4">
    <source>
        <dbReference type="RefSeq" id="XP_015607954.1"/>
    </source>
</evidence>
<keyword evidence="1" id="KW-0812">Transmembrane</keyword>
<feature type="transmembrane region" description="Helical" evidence="1">
    <location>
        <begin position="107"/>
        <end position="126"/>
    </location>
</feature>
<accession>A0AAJ7CDJ9</accession>
<keyword evidence="1" id="KW-0472">Membrane</keyword>
<organism evidence="2 5">
    <name type="scientific">Cephus cinctus</name>
    <name type="common">Wheat stem sawfly</name>
    <dbReference type="NCBI Taxonomy" id="211228"/>
    <lineage>
        <taxon>Eukaryota</taxon>
        <taxon>Metazoa</taxon>
        <taxon>Ecdysozoa</taxon>
        <taxon>Arthropoda</taxon>
        <taxon>Hexapoda</taxon>
        <taxon>Insecta</taxon>
        <taxon>Pterygota</taxon>
        <taxon>Neoptera</taxon>
        <taxon>Endopterygota</taxon>
        <taxon>Hymenoptera</taxon>
        <taxon>Cephoidea</taxon>
        <taxon>Cephidae</taxon>
        <taxon>Cephus</taxon>
    </lineage>
</organism>
<proteinExistence type="predicted"/>
<protein>
    <submittedName>
        <fullName evidence="3 4">Uncharacterized protein LOC107273873</fullName>
    </submittedName>
</protein>
<feature type="transmembrane region" description="Helical" evidence="1">
    <location>
        <begin position="73"/>
        <end position="95"/>
    </location>
</feature>
<dbReference type="Proteomes" id="UP000694920">
    <property type="component" value="Unplaced"/>
</dbReference>
<dbReference type="Pfam" id="PF15860">
    <property type="entry name" value="DUF4728"/>
    <property type="match status" value="1"/>
</dbReference>
<dbReference type="AlphaFoldDB" id="A0AAJ7CDJ9"/>
<dbReference type="InterPro" id="IPR031720">
    <property type="entry name" value="DUF4728"/>
</dbReference>
<keyword evidence="1" id="KW-1133">Transmembrane helix</keyword>